<dbReference type="Gene3D" id="1.10.10.2220">
    <property type="match status" value="1"/>
</dbReference>
<dbReference type="Pfam" id="PF13538">
    <property type="entry name" value="UvrD_C_2"/>
    <property type="match status" value="1"/>
</dbReference>
<keyword evidence="6" id="KW-1185">Reference proteome</keyword>
<dbReference type="InterPro" id="IPR029493">
    <property type="entry name" value="RecD2-like_HHH"/>
</dbReference>
<dbReference type="InterPro" id="IPR027417">
    <property type="entry name" value="P-loop_NTPase"/>
</dbReference>
<keyword evidence="2 3" id="KW-0067">ATP-binding</keyword>
<dbReference type="InterPro" id="IPR003593">
    <property type="entry name" value="AAA+_ATPase"/>
</dbReference>
<dbReference type="SMART" id="SM00382">
    <property type="entry name" value="AAA"/>
    <property type="match status" value="1"/>
</dbReference>
<keyword evidence="3" id="KW-0238">DNA-binding</keyword>
<feature type="binding site" evidence="3">
    <location>
        <begin position="342"/>
        <end position="346"/>
    </location>
    <ligand>
        <name>ATP</name>
        <dbReference type="ChEBI" id="CHEBI:30616"/>
    </ligand>
</feature>
<dbReference type="Gene3D" id="3.40.50.300">
    <property type="entry name" value="P-loop containing nucleotide triphosphate hydrolases"/>
    <property type="match status" value="2"/>
</dbReference>
<dbReference type="NCBIfam" id="TIGR01448">
    <property type="entry name" value="recD_rel"/>
    <property type="match status" value="1"/>
</dbReference>
<dbReference type="Gene3D" id="2.30.30.940">
    <property type="match status" value="1"/>
</dbReference>
<dbReference type="GO" id="GO:0005524">
    <property type="term" value="F:ATP binding"/>
    <property type="evidence" value="ECO:0007669"/>
    <property type="project" value="UniProtKB-UniRule"/>
</dbReference>
<dbReference type="Pfam" id="PF14520">
    <property type="entry name" value="HHH_5"/>
    <property type="match status" value="1"/>
</dbReference>
<dbReference type="Pfam" id="PF18335">
    <property type="entry name" value="SH3_13"/>
    <property type="match status" value="1"/>
</dbReference>
<keyword evidence="3 5" id="KW-0347">Helicase</keyword>
<dbReference type="EMBL" id="CP058559">
    <property type="protein sequence ID" value="QNO16724.1"/>
    <property type="molecule type" value="Genomic_DNA"/>
</dbReference>
<dbReference type="GO" id="GO:0006310">
    <property type="term" value="P:DNA recombination"/>
    <property type="evidence" value="ECO:0007669"/>
    <property type="project" value="InterPro"/>
</dbReference>
<dbReference type="AlphaFoldDB" id="A0A7G9WDG2"/>
<dbReference type="InterPro" id="IPR055446">
    <property type="entry name" value="RecD2_N_OB"/>
</dbReference>
<dbReference type="InterPro" id="IPR027785">
    <property type="entry name" value="UvrD-like_helicase_C"/>
</dbReference>
<dbReference type="Pfam" id="PF14490">
    <property type="entry name" value="HHH_RecD2"/>
    <property type="match status" value="1"/>
</dbReference>
<reference evidence="5 6" key="1">
    <citation type="submission" date="2020-07" db="EMBL/GenBank/DDBJ databases">
        <title>Alkalicella. sp. LB2 genome.</title>
        <authorList>
            <person name="Postec A."/>
            <person name="Quemeneur M."/>
        </authorList>
    </citation>
    <scope>NUCLEOTIDE SEQUENCE [LARGE SCALE GENOMIC DNA]</scope>
    <source>
        <strain evidence="5 6">LB2</strain>
    </source>
</reference>
<keyword evidence="1 3" id="KW-0547">Nucleotide-binding</keyword>
<dbReference type="GO" id="GO:0017116">
    <property type="term" value="F:single-stranded DNA helicase activity"/>
    <property type="evidence" value="ECO:0007669"/>
    <property type="project" value="TreeGrafter"/>
</dbReference>
<evidence type="ECO:0000256" key="1">
    <source>
        <dbReference type="ARBA" id="ARBA00022741"/>
    </source>
</evidence>
<accession>A0A7G9WDG2</accession>
<sequence>MEYLSGVVERITYQNEENGFCVIKIRSKGFPDLVTVVGSLAAVNVGSVIRLKGQWKMDSKFGKQFAVEDYRETVPATIAGIEKYLGSGLIKGIGPAYAKKIVKEFKEDTLRVIEEEPDYLINVEGIGKKRVEIIKKAWHDQKEIKNVMLFLQSNGVSTAYAVKIFKTYGNESIEIVKNNPFRLADDIWGIGFKTADKIAQQMGFDKNSYERCSSGIVYVLNELSGEGHCYANKDQLIEKAEQMLEVERSVIESAVKPMIEEKKIILDEEDIIYIPAFYYSEVGCAKKIREILESESPYNKSEVSKLIEKIEKENKIRYDEVQKEAIETAVKSKFMVLTGGPGTGKTTTTLAIITALQALGANVLLAAPTGRAAKRMSETTGMEAKTIHRLLEYKPNDGYVRNEENPLPCDVLIIDETSMVDIILMYNLLKAVAINTVVVLVGDVDQLPSVGAGNVLKDIINSGTVNVVKLTRIFRQALGSAIITNAHKINKGEFPELKSSKDSDFFFMDEEDPGKLVEQIRELCTVRLPKYYKVDPINDIQVLCPMQRGDTGAVNLNSVLQGALNRAELSIKYGGTLYKLGDKVMQIKNNYDKNVFNGDIGRITDINTEDKNLIITYDKTPVDYDSTELDEVVLAYATTVHKSQGSEYKIVVAPFTMQHYVMLQRNLLYTCVTRAKKIMVLVGTKKAIGMAVKNNKTTKRNTKLSERLNLPI</sequence>
<comment type="function">
    <text evidence="3">DNA-dependent ATPase and ATP-dependent 5'-3' DNA helicase. Has no activity on blunt DNA or DNA with 3'-overhangs, requires at least 10 bases of 5'-ssDNA for helicase activity.</text>
</comment>
<dbReference type="Pfam" id="PF13245">
    <property type="entry name" value="AAA_19"/>
    <property type="match status" value="1"/>
</dbReference>
<keyword evidence="3" id="KW-0413">Isomerase</keyword>
<dbReference type="InterPro" id="IPR050534">
    <property type="entry name" value="Coronavir_polyprotein_1ab"/>
</dbReference>
<name>A0A7G9WDG2_ALKCA</name>
<dbReference type="PANTHER" id="PTHR43788">
    <property type="entry name" value="DNA2/NAM7 HELICASE FAMILY MEMBER"/>
    <property type="match status" value="1"/>
</dbReference>
<dbReference type="RefSeq" id="WP_213169313.1">
    <property type="nucleotide sequence ID" value="NZ_CP058559.1"/>
</dbReference>
<dbReference type="EC" id="5.6.2.3" evidence="3"/>
<dbReference type="GO" id="GO:0003677">
    <property type="term" value="F:DNA binding"/>
    <property type="evidence" value="ECO:0007669"/>
    <property type="project" value="UniProtKB-UniRule"/>
</dbReference>
<proteinExistence type="inferred from homology"/>
<evidence type="ECO:0000313" key="5">
    <source>
        <dbReference type="EMBL" id="QNO16724.1"/>
    </source>
</evidence>
<organism evidence="5 6">
    <name type="scientific">Alkalicella caledoniensis</name>
    <dbReference type="NCBI Taxonomy" id="2731377"/>
    <lineage>
        <taxon>Bacteria</taxon>
        <taxon>Bacillati</taxon>
        <taxon>Bacillota</taxon>
        <taxon>Clostridia</taxon>
        <taxon>Eubacteriales</taxon>
        <taxon>Proteinivoracaceae</taxon>
        <taxon>Alkalicella</taxon>
    </lineage>
</organism>
<comment type="similarity">
    <text evidence="3">Belongs to the RecD family. RecD2 subfamily.</text>
</comment>
<evidence type="ECO:0000256" key="3">
    <source>
        <dbReference type="HAMAP-Rule" id="MF_01488"/>
    </source>
</evidence>
<comment type="catalytic activity">
    <reaction evidence="3">
        <text>ATP + H2O = ADP + phosphate + H(+)</text>
        <dbReference type="Rhea" id="RHEA:13065"/>
        <dbReference type="ChEBI" id="CHEBI:15377"/>
        <dbReference type="ChEBI" id="CHEBI:15378"/>
        <dbReference type="ChEBI" id="CHEBI:30616"/>
        <dbReference type="ChEBI" id="CHEBI:43474"/>
        <dbReference type="ChEBI" id="CHEBI:456216"/>
        <dbReference type="EC" id="5.6.2.3"/>
    </reaction>
</comment>
<dbReference type="HAMAP" id="MF_01488">
    <property type="entry name" value="RecD2"/>
    <property type="match status" value="1"/>
</dbReference>
<dbReference type="Pfam" id="PF23139">
    <property type="entry name" value="OB_YrrC"/>
    <property type="match status" value="1"/>
</dbReference>
<dbReference type="GO" id="GO:0016787">
    <property type="term" value="F:hydrolase activity"/>
    <property type="evidence" value="ECO:0007669"/>
    <property type="project" value="UniProtKB-KW"/>
</dbReference>
<dbReference type="InterPro" id="IPR006345">
    <property type="entry name" value="RecD2"/>
</dbReference>
<dbReference type="GO" id="GO:0009338">
    <property type="term" value="C:exodeoxyribonuclease V complex"/>
    <property type="evidence" value="ECO:0007669"/>
    <property type="project" value="TreeGrafter"/>
</dbReference>
<evidence type="ECO:0000256" key="2">
    <source>
        <dbReference type="ARBA" id="ARBA00022840"/>
    </source>
</evidence>
<dbReference type="InterPro" id="IPR041451">
    <property type="entry name" value="RecD2_SH13"/>
</dbReference>
<gene>
    <name evidence="3" type="primary">recD2</name>
    <name evidence="5" type="ORF">HYG86_15135</name>
</gene>
<protein>
    <recommendedName>
        <fullName evidence="3">ATP-dependent RecD2 DNA helicase</fullName>
        <ecNumber evidence="3">5.6.2.3</ecNumber>
    </recommendedName>
    <alternativeName>
        <fullName evidence="3">DNA 5'-3' helicase subunit RecD2</fullName>
    </alternativeName>
</protein>
<feature type="domain" description="AAA+ ATPase" evidence="4">
    <location>
        <begin position="331"/>
        <end position="445"/>
    </location>
</feature>
<dbReference type="Gene3D" id="1.10.150.20">
    <property type="entry name" value="5' to 3' exonuclease, C-terminal subdomain"/>
    <property type="match status" value="1"/>
</dbReference>
<dbReference type="SUPFAM" id="SSF47781">
    <property type="entry name" value="RuvA domain 2-like"/>
    <property type="match status" value="1"/>
</dbReference>
<evidence type="ECO:0000259" key="4">
    <source>
        <dbReference type="SMART" id="SM00382"/>
    </source>
</evidence>
<keyword evidence="3" id="KW-0378">Hydrolase</keyword>
<dbReference type="InterPro" id="IPR010994">
    <property type="entry name" value="RuvA_2-like"/>
</dbReference>
<evidence type="ECO:0000313" key="6">
    <source>
        <dbReference type="Proteomes" id="UP000516160"/>
    </source>
</evidence>
<dbReference type="CDD" id="cd17933">
    <property type="entry name" value="DEXSc_RecD-like"/>
    <property type="match status" value="1"/>
</dbReference>
<dbReference type="Proteomes" id="UP000516160">
    <property type="component" value="Chromosome"/>
</dbReference>
<dbReference type="KEGG" id="acae:HYG86_15135"/>
<dbReference type="SUPFAM" id="SSF52540">
    <property type="entry name" value="P-loop containing nucleoside triphosphate hydrolases"/>
    <property type="match status" value="2"/>
</dbReference>
<dbReference type="GO" id="GO:0043139">
    <property type="term" value="F:5'-3' DNA helicase activity"/>
    <property type="evidence" value="ECO:0007669"/>
    <property type="project" value="UniProtKB-UniRule"/>
</dbReference>
<dbReference type="CDD" id="cd18809">
    <property type="entry name" value="SF1_C_RecD"/>
    <property type="match status" value="1"/>
</dbReference>
<dbReference type="PANTHER" id="PTHR43788:SF6">
    <property type="entry name" value="DNA HELICASE B"/>
    <property type="match status" value="1"/>
</dbReference>